<keyword evidence="7" id="KW-1185">Reference proteome</keyword>
<dbReference type="InterPro" id="IPR003593">
    <property type="entry name" value="AAA+_ATPase"/>
</dbReference>
<dbReference type="InterPro" id="IPR050763">
    <property type="entry name" value="ABC_transporter_ATP-binding"/>
</dbReference>
<dbReference type="PANTHER" id="PTHR42711">
    <property type="entry name" value="ABC TRANSPORTER ATP-BINDING PROTEIN"/>
    <property type="match status" value="1"/>
</dbReference>
<keyword evidence="2" id="KW-0813">Transport</keyword>
<accession>A0ABS3LE76</accession>
<evidence type="ECO:0000313" key="6">
    <source>
        <dbReference type="EMBL" id="MBO1307937.1"/>
    </source>
</evidence>
<feature type="domain" description="ABC transporter" evidence="5">
    <location>
        <begin position="4"/>
        <end position="236"/>
    </location>
</feature>
<dbReference type="PANTHER" id="PTHR42711:SF5">
    <property type="entry name" value="ABC TRANSPORTER ATP-BINDING PROTEIN NATA"/>
    <property type="match status" value="1"/>
</dbReference>
<dbReference type="EMBL" id="JAFREM010000028">
    <property type="protein sequence ID" value="MBO1307937.1"/>
    <property type="molecule type" value="Genomic_DNA"/>
</dbReference>
<keyword evidence="4 6" id="KW-0067">ATP-binding</keyword>
<evidence type="ECO:0000259" key="5">
    <source>
        <dbReference type="PROSITE" id="PS50893"/>
    </source>
</evidence>
<keyword evidence="3" id="KW-0547">Nucleotide-binding</keyword>
<protein>
    <submittedName>
        <fullName evidence="6">ABC transporter ATP-binding protein</fullName>
    </submittedName>
</protein>
<dbReference type="RefSeq" id="WP_207674923.1">
    <property type="nucleotide sequence ID" value="NZ_JAFREM010000028.1"/>
</dbReference>
<dbReference type="SMART" id="SM00382">
    <property type="entry name" value="AAA"/>
    <property type="match status" value="1"/>
</dbReference>
<dbReference type="GO" id="GO:0005524">
    <property type="term" value="F:ATP binding"/>
    <property type="evidence" value="ECO:0007669"/>
    <property type="project" value="UniProtKB-KW"/>
</dbReference>
<organism evidence="6 7">
    <name type="scientific">Candidatus Enterococcus moelleringii</name>
    <dbReference type="NCBI Taxonomy" id="2815325"/>
    <lineage>
        <taxon>Bacteria</taxon>
        <taxon>Bacillati</taxon>
        <taxon>Bacillota</taxon>
        <taxon>Bacilli</taxon>
        <taxon>Lactobacillales</taxon>
        <taxon>Enterococcaceae</taxon>
        <taxon>Enterococcus</taxon>
    </lineage>
</organism>
<dbReference type="InterPro" id="IPR003439">
    <property type="entry name" value="ABC_transporter-like_ATP-bd"/>
</dbReference>
<dbReference type="Pfam" id="PF00005">
    <property type="entry name" value="ABC_tran"/>
    <property type="match status" value="1"/>
</dbReference>
<gene>
    <name evidence="6" type="ORF">JZO70_17310</name>
</gene>
<dbReference type="PROSITE" id="PS50893">
    <property type="entry name" value="ABC_TRANSPORTER_2"/>
    <property type="match status" value="1"/>
</dbReference>
<evidence type="ECO:0000256" key="2">
    <source>
        <dbReference type="ARBA" id="ARBA00022448"/>
    </source>
</evidence>
<evidence type="ECO:0000256" key="3">
    <source>
        <dbReference type="ARBA" id="ARBA00022741"/>
    </source>
</evidence>
<dbReference type="Gene3D" id="3.40.50.300">
    <property type="entry name" value="P-loop containing nucleotide triphosphate hydrolases"/>
    <property type="match status" value="1"/>
</dbReference>
<evidence type="ECO:0000256" key="1">
    <source>
        <dbReference type="ARBA" id="ARBA00005417"/>
    </source>
</evidence>
<comment type="caution">
    <text evidence="6">The sequence shown here is derived from an EMBL/GenBank/DDBJ whole genome shotgun (WGS) entry which is preliminary data.</text>
</comment>
<sequence length="304" mass="33867">MQAVEIKHLTKKFTNNQIAVRDLTLSINQGEVFGFLGPNGAGKTTTIKLLNGMLQPTSGKMQILGEDPTKDPIAIHQFSGVLTERAAMYDQLTGMENLLFYGEVFGLSQEDSRKRGLDLLEQLELSYAADRKLTSYSTGMRQRLSLARAMIHQPKVLFLDEPTSGLDPESVLSVNRLIQDLAKNQGVTVFLCTHQLRYAQEICTSYGLLDEGELLATGTLESLRHRVSKGLKVEVQANRISPDLHCKLLGKDRFEFTLIDEQEIPELVRKIVQSGSDIYGVTAKQLTLEEIYFALLEEGGPVHD</sequence>
<name>A0ABS3LE76_9ENTE</name>
<reference evidence="6 7" key="1">
    <citation type="submission" date="2021-03" db="EMBL/GenBank/DDBJ databases">
        <title>Enterococcal diversity collection.</title>
        <authorList>
            <person name="Gilmore M.S."/>
            <person name="Schwartzman J."/>
            <person name="Van Tyne D."/>
            <person name="Martin M."/>
            <person name="Earl A.M."/>
            <person name="Manson A.L."/>
            <person name="Straub T."/>
            <person name="Salamzade R."/>
            <person name="Saavedra J."/>
            <person name="Lebreton F."/>
            <person name="Prichula J."/>
            <person name="Schaufler K."/>
            <person name="Gaca A."/>
            <person name="Sgardioli B."/>
            <person name="Wagenaar J."/>
            <person name="Strong T."/>
        </authorList>
    </citation>
    <scope>NUCLEOTIDE SEQUENCE [LARGE SCALE GENOMIC DNA]</scope>
    <source>
        <strain evidence="6 7">669A</strain>
    </source>
</reference>
<dbReference type="SUPFAM" id="SSF52540">
    <property type="entry name" value="P-loop containing nucleoside triphosphate hydrolases"/>
    <property type="match status" value="1"/>
</dbReference>
<dbReference type="InterPro" id="IPR027417">
    <property type="entry name" value="P-loop_NTPase"/>
</dbReference>
<dbReference type="Proteomes" id="UP000664601">
    <property type="component" value="Unassembled WGS sequence"/>
</dbReference>
<proteinExistence type="inferred from homology"/>
<evidence type="ECO:0000256" key="4">
    <source>
        <dbReference type="ARBA" id="ARBA00022840"/>
    </source>
</evidence>
<evidence type="ECO:0000313" key="7">
    <source>
        <dbReference type="Proteomes" id="UP000664601"/>
    </source>
</evidence>
<comment type="similarity">
    <text evidence="1">Belongs to the ABC transporter superfamily.</text>
</comment>